<feature type="region of interest" description="Disordered" evidence="1">
    <location>
        <begin position="178"/>
        <end position="250"/>
    </location>
</feature>
<accession>A0A2H0XE28</accession>
<feature type="compositionally biased region" description="Basic and acidic residues" evidence="1">
    <location>
        <begin position="178"/>
        <end position="187"/>
    </location>
</feature>
<sequence>MNIDDKQLQLVKSSLSAAVSSLNLALELLGGSRGLFGSSSRRDRFEEKRDDRPLVTGTFDGTTAVCSDGNTYSVAPSYASKVALVFGDTLKVDRIDNSGKAYFMQYKRVKRKKEEGVLAKKDGKWVAVTSLGSYKLLPEAVERWQAVEGDEIAVLIPEENLQAPFAAVEEIKGRHVVEERRSFEQSPKEPVITKVAEKKPEEKKEENPVAVEKPKEKKPAPKKEEKDEKKEPAEKAEVKAPRVVEEDDLR</sequence>
<protein>
    <recommendedName>
        <fullName evidence="4">50S ribosomal protein L7/L12</fullName>
    </recommendedName>
</protein>
<evidence type="ECO:0000313" key="2">
    <source>
        <dbReference type="EMBL" id="PIS23173.1"/>
    </source>
</evidence>
<comment type="caution">
    <text evidence="2">The sequence shown here is derived from an EMBL/GenBank/DDBJ whole genome shotgun (WGS) entry which is preliminary data.</text>
</comment>
<feature type="compositionally biased region" description="Basic and acidic residues" evidence="1">
    <location>
        <begin position="195"/>
        <end position="250"/>
    </location>
</feature>
<gene>
    <name evidence="2" type="ORF">COT49_01600</name>
</gene>
<dbReference type="EMBL" id="PEYT01000010">
    <property type="protein sequence ID" value="PIS23173.1"/>
    <property type="molecule type" value="Genomic_DNA"/>
</dbReference>
<proteinExistence type="predicted"/>
<name>A0A2H0XE28_UNCKA</name>
<evidence type="ECO:0000313" key="3">
    <source>
        <dbReference type="Proteomes" id="UP000230340"/>
    </source>
</evidence>
<evidence type="ECO:0000256" key="1">
    <source>
        <dbReference type="SAM" id="MobiDB-lite"/>
    </source>
</evidence>
<dbReference type="Proteomes" id="UP000230340">
    <property type="component" value="Unassembled WGS sequence"/>
</dbReference>
<evidence type="ECO:0008006" key="4">
    <source>
        <dbReference type="Google" id="ProtNLM"/>
    </source>
</evidence>
<reference evidence="3" key="1">
    <citation type="submission" date="2017-09" db="EMBL/GenBank/DDBJ databases">
        <title>Depth-based differentiation of microbial function through sediment-hosted aquifers and enrichment of novel symbionts in the deep terrestrial subsurface.</title>
        <authorList>
            <person name="Probst A.J."/>
            <person name="Ladd B."/>
            <person name="Jarett J.K."/>
            <person name="Geller-Mcgrath D.E."/>
            <person name="Sieber C.M.K."/>
            <person name="Emerson J.B."/>
            <person name="Anantharaman K."/>
            <person name="Thomas B.C."/>
            <person name="Malmstrom R."/>
            <person name="Stieglmeier M."/>
            <person name="Klingl A."/>
            <person name="Woyke T."/>
            <person name="Ryan C.M."/>
            <person name="Banfield J.F."/>
        </authorList>
    </citation>
    <scope>NUCLEOTIDE SEQUENCE [LARGE SCALE GENOMIC DNA]</scope>
</reference>
<dbReference type="AlphaFoldDB" id="A0A2H0XE28"/>
<organism evidence="2 3">
    <name type="scientific">candidate division WWE3 bacterium CG08_land_8_20_14_0_20_40_13</name>
    <dbReference type="NCBI Taxonomy" id="1975084"/>
    <lineage>
        <taxon>Bacteria</taxon>
        <taxon>Katanobacteria</taxon>
    </lineage>
</organism>